<organism evidence="3 4">
    <name type="scientific">Providencia sneebia DSM 19967</name>
    <dbReference type="NCBI Taxonomy" id="1141660"/>
    <lineage>
        <taxon>Bacteria</taxon>
        <taxon>Pseudomonadati</taxon>
        <taxon>Pseudomonadota</taxon>
        <taxon>Gammaproteobacteria</taxon>
        <taxon>Enterobacterales</taxon>
        <taxon>Morganellaceae</taxon>
        <taxon>Providencia</taxon>
    </lineage>
</organism>
<proteinExistence type="predicted"/>
<dbReference type="RefSeq" id="WP_008914014.1">
    <property type="nucleotide sequence ID" value="NZ_CM001773.1"/>
</dbReference>
<dbReference type="OrthoDB" id="6462343at2"/>
<gene>
    <name evidence="3" type="ORF">OO7_00540</name>
</gene>
<dbReference type="Pfam" id="PF00419">
    <property type="entry name" value="Fimbrial"/>
    <property type="match status" value="1"/>
</dbReference>
<dbReference type="Proteomes" id="UP000010290">
    <property type="component" value="Chromosome"/>
</dbReference>
<feature type="chain" id="PRO_5003924011" evidence="1">
    <location>
        <begin position="32"/>
        <end position="188"/>
    </location>
</feature>
<dbReference type="PATRIC" id="fig|1141660.3.peg.108"/>
<evidence type="ECO:0000256" key="1">
    <source>
        <dbReference type="SAM" id="SignalP"/>
    </source>
</evidence>
<feature type="domain" description="Fimbrial-type adhesion" evidence="2">
    <location>
        <begin position="41"/>
        <end position="188"/>
    </location>
</feature>
<evidence type="ECO:0000259" key="2">
    <source>
        <dbReference type="Pfam" id="PF00419"/>
    </source>
</evidence>
<reference evidence="3 4" key="1">
    <citation type="journal article" date="2012" name="BMC Genomics">
        <title>Comparative genomics of bacteria in the genus Providencia isolated from wild Drosophila melanogaster.</title>
        <authorList>
            <person name="Galac M.R."/>
            <person name="Lazzaro B.P."/>
        </authorList>
    </citation>
    <scope>NUCLEOTIDE SEQUENCE [LARGE SCALE GENOMIC DNA]</scope>
    <source>
        <strain evidence="3 4">DSM 19967</strain>
    </source>
</reference>
<accession>K8WZE6</accession>
<dbReference type="Gene3D" id="2.60.40.1090">
    <property type="entry name" value="Fimbrial-type adhesion domain"/>
    <property type="match status" value="1"/>
</dbReference>
<name>K8WZE6_9GAMM</name>
<evidence type="ECO:0000313" key="4">
    <source>
        <dbReference type="Proteomes" id="UP000010290"/>
    </source>
</evidence>
<dbReference type="InterPro" id="IPR050263">
    <property type="entry name" value="Bact_Fimbrial_Adh_Pro"/>
</dbReference>
<dbReference type="HOGENOM" id="CLU_088965_3_3_6"/>
<keyword evidence="1" id="KW-0732">Signal</keyword>
<feature type="signal peptide" evidence="1">
    <location>
        <begin position="1"/>
        <end position="31"/>
    </location>
</feature>
<comment type="caution">
    <text evidence="3">The sequence shown here is derived from an EMBL/GenBank/DDBJ whole genome shotgun (WGS) entry which is preliminary data.</text>
</comment>
<dbReference type="InterPro" id="IPR036937">
    <property type="entry name" value="Adhesion_dom_fimbrial_sf"/>
</dbReference>
<dbReference type="SUPFAM" id="SSF49401">
    <property type="entry name" value="Bacterial adhesins"/>
    <property type="match status" value="1"/>
</dbReference>
<dbReference type="PANTHER" id="PTHR33420">
    <property type="entry name" value="FIMBRIAL SUBUNIT ELFA-RELATED"/>
    <property type="match status" value="1"/>
</dbReference>
<dbReference type="GO" id="GO:0043709">
    <property type="term" value="P:cell adhesion involved in single-species biofilm formation"/>
    <property type="evidence" value="ECO:0007669"/>
    <property type="project" value="TreeGrafter"/>
</dbReference>
<dbReference type="InterPro" id="IPR000259">
    <property type="entry name" value="Adhesion_dom_fimbrial"/>
</dbReference>
<dbReference type="EMBL" id="AKKN01000001">
    <property type="protein sequence ID" value="EKT61585.1"/>
    <property type="molecule type" value="Genomic_DNA"/>
</dbReference>
<protein>
    <submittedName>
        <fullName evidence="3">Putative exported fimbrial protein</fullName>
    </submittedName>
</protein>
<evidence type="ECO:0000313" key="3">
    <source>
        <dbReference type="EMBL" id="EKT61585.1"/>
    </source>
</evidence>
<sequence length="188" mass="20376">MQTSKSIKYNFKESILMMFLGCLFFSAVSPAKNGQIGEIRIRGLLVAETCTVRPGDENIAVNFRSILDTDLYINKKPSSENFYIHLEDCDESVLKTVTVKFTGSENSNLPGLLAVDNGSMASGIGVEITELGGKKIPINSVTPAYKLQKGSNTLSFSANIQAEPKAITNKSIGLGNYTATSTFTLNYD</sequence>
<dbReference type="AlphaFoldDB" id="K8WZE6"/>
<keyword evidence="4" id="KW-1185">Reference proteome</keyword>
<dbReference type="PANTHER" id="PTHR33420:SF11">
    <property type="entry name" value="FIMBRIAL-LIKE PROTEIN"/>
    <property type="match status" value="1"/>
</dbReference>
<dbReference type="InterPro" id="IPR008966">
    <property type="entry name" value="Adhesion_dom_sf"/>
</dbReference>
<dbReference type="GO" id="GO:0009289">
    <property type="term" value="C:pilus"/>
    <property type="evidence" value="ECO:0007669"/>
    <property type="project" value="InterPro"/>
</dbReference>